<dbReference type="CDD" id="cd07993">
    <property type="entry name" value="LPLAT_DHAPAT-like"/>
    <property type="match status" value="1"/>
</dbReference>
<dbReference type="Pfam" id="PF19277">
    <property type="entry name" value="GPAT_C"/>
    <property type="match status" value="1"/>
</dbReference>
<dbReference type="InterPro" id="IPR022284">
    <property type="entry name" value="GPAT/DHAPAT"/>
</dbReference>
<organism evidence="7 8">
    <name type="scientific">Cinara cedri</name>
    <dbReference type="NCBI Taxonomy" id="506608"/>
    <lineage>
        <taxon>Eukaryota</taxon>
        <taxon>Metazoa</taxon>
        <taxon>Ecdysozoa</taxon>
        <taxon>Arthropoda</taxon>
        <taxon>Hexapoda</taxon>
        <taxon>Insecta</taxon>
        <taxon>Pterygota</taxon>
        <taxon>Neoptera</taxon>
        <taxon>Paraneoptera</taxon>
        <taxon>Hemiptera</taxon>
        <taxon>Sternorrhyncha</taxon>
        <taxon>Aphidomorpha</taxon>
        <taxon>Aphidoidea</taxon>
        <taxon>Aphididae</taxon>
        <taxon>Lachninae</taxon>
        <taxon>Cinara</taxon>
    </lineage>
</organism>
<dbReference type="GO" id="GO:0031966">
    <property type="term" value="C:mitochondrial membrane"/>
    <property type="evidence" value="ECO:0007669"/>
    <property type="project" value="TreeGrafter"/>
</dbReference>
<feature type="domain" description="Phospholipid/glycerol acyltransferase" evidence="6">
    <location>
        <begin position="123"/>
        <end position="252"/>
    </location>
</feature>
<dbReference type="GO" id="GO:0006072">
    <property type="term" value="P:glycerol-3-phosphate metabolic process"/>
    <property type="evidence" value="ECO:0007669"/>
    <property type="project" value="TreeGrafter"/>
</dbReference>
<proteinExistence type="inferred from homology"/>
<dbReference type="Pfam" id="PF01553">
    <property type="entry name" value="Acyltransferase"/>
    <property type="match status" value="1"/>
</dbReference>
<dbReference type="GO" id="GO:0008654">
    <property type="term" value="P:phospholipid biosynthetic process"/>
    <property type="evidence" value="ECO:0007669"/>
    <property type="project" value="TreeGrafter"/>
</dbReference>
<comment type="subcellular location">
    <subcellularLocation>
        <location evidence="1">Membrane</location>
    </subcellularLocation>
</comment>
<dbReference type="InterPro" id="IPR045520">
    <property type="entry name" value="GPAT/DHAPAT_C"/>
</dbReference>
<keyword evidence="5 7" id="KW-0012">Acyltransferase</keyword>
<dbReference type="PANTHER" id="PTHR12563">
    <property type="entry name" value="GLYCEROL-3-PHOSPHATE ACYLTRANSFERASE"/>
    <property type="match status" value="1"/>
</dbReference>
<accession>A0A5E4MNA3</accession>
<dbReference type="GO" id="GO:0019432">
    <property type="term" value="P:triglyceride biosynthetic process"/>
    <property type="evidence" value="ECO:0007669"/>
    <property type="project" value="TreeGrafter"/>
</dbReference>
<evidence type="ECO:0000256" key="3">
    <source>
        <dbReference type="ARBA" id="ARBA00022679"/>
    </source>
</evidence>
<dbReference type="EMBL" id="CABPRJ010000972">
    <property type="protein sequence ID" value="VVC33690.1"/>
    <property type="molecule type" value="Genomic_DNA"/>
</dbReference>
<dbReference type="InterPro" id="IPR041728">
    <property type="entry name" value="GPAT/DHAPAT_LPLAT"/>
</dbReference>
<evidence type="ECO:0000256" key="2">
    <source>
        <dbReference type="ARBA" id="ARBA00007937"/>
    </source>
</evidence>
<sequence length="693" mass="79463">MLNLFKIMKTTRVVLMILILIISLFKVLEDEVVLNAINTAVRKACADDDTTIDRVSQNSSELKIQQENTKRILSVMSANVKNWVYKVIGWFTFRMISLFATSLLVQPCQIDRVRDAEQSGLPVIYLPLHKSHMDYILLGLVLTVHNIRPPVVAAGENLRVFFISKLLSFLGAFYIKRQIDPKQDKLYWSILNSYIKNSMKAGHHIEFFLEGARTRCGKCCVPKGGLLSIIVDAYREGVIEDAWIVPVSINYDRILEGNFVREQLGQSKKKETFFMAISTFIKAICSHYGIMRVDFNVPYRLRDLYESINKKTKLENEKFENIGLEIMSENAQYRRTVDGMAKHIVYDCWKSTAIMSTNAVCFLLLKRFRNGTTIEQLALELSLLRDKLSQADRDVGFSGNSIDIVKHALGLLVPKLVVYEKTDVGPIVKPILTVPSLIELSYYGNSLLSHYLHSSIVAMALSKLVCPEFWNKTLTETKISGNELLEDLIFLTELLQFDFVFIKPCDSLENVLESVLRQFESEGIVLIDMLLDEERRSQHIAKQLDSDSDDSYDSDKPYEKFDVKYRISADENSLNKIKFYRSIIMPYLECMAECAGSFYDLNDDTVPERLHVQTILEQMHENLADGYLVHGESISVDTIKHSFLAFEKFHCLTITTTDNVKMLSLIDNERNENLRENMISMSKYIEGFVKQLD</sequence>
<dbReference type="Proteomes" id="UP000325440">
    <property type="component" value="Unassembled WGS sequence"/>
</dbReference>
<gene>
    <name evidence="7" type="ORF">CINCED_3A020044</name>
</gene>
<keyword evidence="4" id="KW-0472">Membrane</keyword>
<dbReference type="OrthoDB" id="5962536at2759"/>
<evidence type="ECO:0000259" key="6">
    <source>
        <dbReference type="SMART" id="SM00563"/>
    </source>
</evidence>
<evidence type="ECO:0000313" key="8">
    <source>
        <dbReference type="Proteomes" id="UP000325440"/>
    </source>
</evidence>
<dbReference type="GO" id="GO:0004366">
    <property type="term" value="F:glycerol-3-phosphate O-acyltransferase activity"/>
    <property type="evidence" value="ECO:0007669"/>
    <property type="project" value="TreeGrafter"/>
</dbReference>
<evidence type="ECO:0000256" key="1">
    <source>
        <dbReference type="ARBA" id="ARBA00004370"/>
    </source>
</evidence>
<comment type="similarity">
    <text evidence="2">Belongs to the GPAT/DAPAT family.</text>
</comment>
<evidence type="ECO:0000256" key="5">
    <source>
        <dbReference type="ARBA" id="ARBA00023315"/>
    </source>
</evidence>
<protein>
    <submittedName>
        <fullName evidence="7">Phospholipid/glycerol acyltransferase,Glycerol-3-phosphate O-acyltransferase/Dihydroxyacetone phosphate</fullName>
    </submittedName>
</protein>
<reference evidence="7 8" key="1">
    <citation type="submission" date="2019-08" db="EMBL/GenBank/DDBJ databases">
        <authorList>
            <person name="Alioto T."/>
            <person name="Alioto T."/>
            <person name="Gomez Garrido J."/>
        </authorList>
    </citation>
    <scope>NUCLEOTIDE SEQUENCE [LARGE SCALE GENOMIC DNA]</scope>
</reference>
<dbReference type="AlphaFoldDB" id="A0A5E4MNA3"/>
<dbReference type="SMART" id="SM00563">
    <property type="entry name" value="PlsC"/>
    <property type="match status" value="1"/>
</dbReference>
<evidence type="ECO:0000313" key="7">
    <source>
        <dbReference type="EMBL" id="VVC33690.1"/>
    </source>
</evidence>
<keyword evidence="8" id="KW-1185">Reference proteome</keyword>
<evidence type="ECO:0000256" key="4">
    <source>
        <dbReference type="ARBA" id="ARBA00023136"/>
    </source>
</evidence>
<dbReference type="SUPFAM" id="SSF69593">
    <property type="entry name" value="Glycerol-3-phosphate (1)-acyltransferase"/>
    <property type="match status" value="1"/>
</dbReference>
<dbReference type="PANTHER" id="PTHR12563:SF23">
    <property type="entry name" value="BCDNA.GH07066"/>
    <property type="match status" value="1"/>
</dbReference>
<dbReference type="InterPro" id="IPR002123">
    <property type="entry name" value="Plipid/glycerol_acylTrfase"/>
</dbReference>
<keyword evidence="3 7" id="KW-0808">Transferase</keyword>
<dbReference type="GO" id="GO:0006631">
    <property type="term" value="P:fatty acid metabolic process"/>
    <property type="evidence" value="ECO:0007669"/>
    <property type="project" value="TreeGrafter"/>
</dbReference>
<name>A0A5E4MNA3_9HEMI</name>